<feature type="compositionally biased region" description="Polar residues" evidence="1">
    <location>
        <begin position="368"/>
        <end position="391"/>
    </location>
</feature>
<feature type="region of interest" description="Disordered" evidence="1">
    <location>
        <begin position="338"/>
        <end position="439"/>
    </location>
</feature>
<gene>
    <name evidence="2" type="ORF">ONZ51_g7315</name>
</gene>
<feature type="compositionally biased region" description="Basic and acidic residues" evidence="1">
    <location>
        <begin position="357"/>
        <end position="367"/>
    </location>
</feature>
<dbReference type="Proteomes" id="UP001215151">
    <property type="component" value="Unassembled WGS sequence"/>
</dbReference>
<feature type="compositionally biased region" description="Basic residues" evidence="1">
    <location>
        <begin position="578"/>
        <end position="589"/>
    </location>
</feature>
<feature type="compositionally biased region" description="Polar residues" evidence="1">
    <location>
        <begin position="408"/>
        <end position="435"/>
    </location>
</feature>
<reference evidence="2" key="1">
    <citation type="submission" date="2022-11" db="EMBL/GenBank/DDBJ databases">
        <title>Genome Sequence of Cubamyces cubensis.</title>
        <authorList>
            <person name="Buettner E."/>
        </authorList>
    </citation>
    <scope>NUCLEOTIDE SEQUENCE</scope>
    <source>
        <strain evidence="2">MPL-01</strain>
    </source>
</reference>
<evidence type="ECO:0000313" key="3">
    <source>
        <dbReference type="Proteomes" id="UP001215151"/>
    </source>
</evidence>
<feature type="compositionally biased region" description="Polar residues" evidence="1">
    <location>
        <begin position="131"/>
        <end position="145"/>
    </location>
</feature>
<evidence type="ECO:0000256" key="1">
    <source>
        <dbReference type="SAM" id="MobiDB-lite"/>
    </source>
</evidence>
<evidence type="ECO:0000313" key="2">
    <source>
        <dbReference type="EMBL" id="KAJ8474275.1"/>
    </source>
</evidence>
<feature type="compositionally biased region" description="Basic and acidic residues" evidence="1">
    <location>
        <begin position="510"/>
        <end position="519"/>
    </location>
</feature>
<feature type="region of interest" description="Disordered" evidence="1">
    <location>
        <begin position="291"/>
        <end position="310"/>
    </location>
</feature>
<name>A0AAD7X9M9_9APHY</name>
<feature type="compositionally biased region" description="Basic and acidic residues" evidence="1">
    <location>
        <begin position="568"/>
        <end position="577"/>
    </location>
</feature>
<dbReference type="EMBL" id="JAPEVG010000193">
    <property type="protein sequence ID" value="KAJ8474275.1"/>
    <property type="molecule type" value="Genomic_DNA"/>
</dbReference>
<feature type="region of interest" description="Disordered" evidence="1">
    <location>
        <begin position="96"/>
        <end position="177"/>
    </location>
</feature>
<protein>
    <submittedName>
        <fullName evidence="2">Uncharacterized protein</fullName>
    </submittedName>
</protein>
<accession>A0AAD7X9M9</accession>
<keyword evidence="3" id="KW-1185">Reference proteome</keyword>
<dbReference type="AlphaFoldDB" id="A0AAD7X9M9"/>
<feature type="compositionally biased region" description="Acidic residues" evidence="1">
    <location>
        <begin position="540"/>
        <end position="551"/>
    </location>
</feature>
<feature type="compositionally biased region" description="Basic and acidic residues" evidence="1">
    <location>
        <begin position="529"/>
        <end position="539"/>
    </location>
</feature>
<feature type="region of interest" description="Disordered" evidence="1">
    <location>
        <begin position="505"/>
        <end position="597"/>
    </location>
</feature>
<proteinExistence type="predicted"/>
<comment type="caution">
    <text evidence="2">The sequence shown here is derived from an EMBL/GenBank/DDBJ whole genome shotgun (WGS) entry which is preliminary data.</text>
</comment>
<feature type="region of interest" description="Disordered" evidence="1">
    <location>
        <begin position="240"/>
        <end position="262"/>
    </location>
</feature>
<organism evidence="2 3">
    <name type="scientific">Trametes cubensis</name>
    <dbReference type="NCBI Taxonomy" id="1111947"/>
    <lineage>
        <taxon>Eukaryota</taxon>
        <taxon>Fungi</taxon>
        <taxon>Dikarya</taxon>
        <taxon>Basidiomycota</taxon>
        <taxon>Agaricomycotina</taxon>
        <taxon>Agaricomycetes</taxon>
        <taxon>Polyporales</taxon>
        <taxon>Polyporaceae</taxon>
        <taxon>Trametes</taxon>
    </lineage>
</organism>
<feature type="region of interest" description="Disordered" evidence="1">
    <location>
        <begin position="190"/>
        <end position="214"/>
    </location>
</feature>
<sequence length="597" mass="65345">MDSAALYKLAYADLQKLAKVSRASTRFNLVCGQCFLPRALHRTQRDGVRANQRKADIVAELLKKHHPMLVPFMTTVAATSEQEAISKKLLRRQGIDTLPAQTTRGSRHQVEVRASERVPEEGSRMAAAPSSRYNVAATATTSQNQDHSDRQGSPKYAEDHSVAQQSAHASHKSSTDAAFRAPVNTGSLLASSRAKDKAGSVEPHAQDACGSTSTAVIQSMGNAVERPETTSIGMHRIRRSPMASRRVASPENASPKAISATQKAIGGKENVVSFVGRPEAQGQYRADLSHPSCTLGKGRESPSASHVAGSQNMMQEQFTPFSLGPVVSWSPVRYNGATTPSTTCSPSTPHQPGHVAPTERRLTRMSEQDAQPTSVTEPPRSTQSHPSQLKSHSQDLGIVPPQRPISPSKRTSNRAATSGSNEPRARTPTQPSQHRSTVEEIERSLEIIAPLADADEGMREQVRELQVLLDRIRRRTAALIDRGRRLHQLRLALEREVFTDLRRHNTPTKTDTRSHELKTHIRASISRKGGVDERETHSETDEEGDMQEVEEMTSREVDLSDLPSPLERGIEDNDGGRSKRHSSPPKHARAAQWAASA</sequence>
<feature type="compositionally biased region" description="Basic and acidic residues" evidence="1">
    <location>
        <begin position="108"/>
        <end position="123"/>
    </location>
</feature>
<feature type="compositionally biased region" description="Basic and acidic residues" evidence="1">
    <location>
        <begin position="146"/>
        <end position="161"/>
    </location>
</feature>
<feature type="compositionally biased region" description="Low complexity" evidence="1">
    <location>
        <begin position="338"/>
        <end position="348"/>
    </location>
</feature>